<keyword evidence="7" id="KW-0472">Membrane</keyword>
<dbReference type="InterPro" id="IPR014116">
    <property type="entry name" value="Cyt_c_oxidase_cbb3_FixG"/>
</dbReference>
<evidence type="ECO:0000256" key="3">
    <source>
        <dbReference type="ARBA" id="ARBA00022723"/>
    </source>
</evidence>
<dbReference type="InterPro" id="IPR017900">
    <property type="entry name" value="4Fe4S_Fe_S_CS"/>
</dbReference>
<keyword evidence="10" id="KW-1185">Reference proteome</keyword>
<dbReference type="PROSITE" id="PS00198">
    <property type="entry name" value="4FE4S_FER_1"/>
    <property type="match status" value="1"/>
</dbReference>
<dbReference type="NCBIfam" id="TIGR02745">
    <property type="entry name" value="ccoG_rdxA_fixG"/>
    <property type="match status" value="1"/>
</dbReference>
<evidence type="ECO:0000259" key="8">
    <source>
        <dbReference type="PROSITE" id="PS51379"/>
    </source>
</evidence>
<reference evidence="9 10" key="1">
    <citation type="submission" date="2024-02" db="EMBL/GenBank/DDBJ databases">
        <title>Genome and pathogenicity analysis of Helicobacter mastomyrinus isolated from mice.</title>
        <authorList>
            <person name="Zhu L."/>
        </authorList>
    </citation>
    <scope>NUCLEOTIDE SEQUENCE [LARGE SCALE GENOMIC DNA]</scope>
    <source>
        <strain evidence="9 10">Hm-17</strain>
    </source>
</reference>
<sequence>MTTTSQAPLLKISHYRYKRYIVYAIATFVFLLFPFIQINGNQLFLLSFDHKQLHLLGVVFDMQEFYLMPFLLILMFVGIFFMTTLAGRIWCGWACPQTIFRVLYRDLLQTKIFGLRKKISNKQEKMDLSTFSAKIKALCAFLIISVLCLVASASLMFFFTPPSDFFAYMSDPLNHRILLGFWLGFGLFFILDITFIQENFCIYMCPYCRIQSVLYDNDTLMALYNYKRGGAVYDAKGIKYSLAPKKQDINNECTNCSACVRVCPTHIDIRKGMQLECINCLECVDACASVMGKLGKPSLVVWKSSASLDNNGKVQFVRFRTIGYVVVLALVFVLLLFMGTTKESMLLDISRTAELYEVRANHIVENHYIMIFNNTDSKDHEMYFEIYNTKGGNIAQSLQILQPKAPFKVKAGDKVKKIVTLRTRESLQAGHYDIIIHAFAVDEKERVFVERKTNFVYPPSDKIRD</sequence>
<dbReference type="PANTHER" id="PTHR30176:SF3">
    <property type="entry name" value="FERREDOXIN-TYPE PROTEIN NAPH"/>
    <property type="match status" value="1"/>
</dbReference>
<name>A0ABZ3F4F1_9HELI</name>
<feature type="transmembrane region" description="Helical" evidence="7">
    <location>
        <begin position="65"/>
        <end position="91"/>
    </location>
</feature>
<evidence type="ECO:0000256" key="2">
    <source>
        <dbReference type="ARBA" id="ARBA00022485"/>
    </source>
</evidence>
<dbReference type="InterPro" id="IPR017896">
    <property type="entry name" value="4Fe4S_Fe-S-bd"/>
</dbReference>
<organism evidence="9 10">
    <name type="scientific">Helicobacter mastomyrinus</name>
    <dbReference type="NCBI Taxonomy" id="287948"/>
    <lineage>
        <taxon>Bacteria</taxon>
        <taxon>Pseudomonadati</taxon>
        <taxon>Campylobacterota</taxon>
        <taxon>Epsilonproteobacteria</taxon>
        <taxon>Campylobacterales</taxon>
        <taxon>Helicobacteraceae</taxon>
        <taxon>Helicobacter</taxon>
    </lineage>
</organism>
<dbReference type="Gene3D" id="2.60.40.10">
    <property type="entry name" value="Immunoglobulins"/>
    <property type="match status" value="1"/>
</dbReference>
<evidence type="ECO:0000313" key="9">
    <source>
        <dbReference type="EMBL" id="XAM18001.1"/>
    </source>
</evidence>
<dbReference type="InterPro" id="IPR032879">
    <property type="entry name" value="FixG_C"/>
</dbReference>
<evidence type="ECO:0000256" key="4">
    <source>
        <dbReference type="ARBA" id="ARBA00022982"/>
    </source>
</evidence>
<keyword evidence="3" id="KW-0479">Metal-binding</keyword>
<dbReference type="InterPro" id="IPR013783">
    <property type="entry name" value="Ig-like_fold"/>
</dbReference>
<dbReference type="Pfam" id="PF13746">
    <property type="entry name" value="Fer4_18"/>
    <property type="match status" value="1"/>
</dbReference>
<feature type="transmembrane region" description="Helical" evidence="7">
    <location>
        <begin position="321"/>
        <end position="339"/>
    </location>
</feature>
<keyword evidence="5" id="KW-0408">Iron</keyword>
<dbReference type="SUPFAM" id="SSF54862">
    <property type="entry name" value="4Fe-4S ferredoxins"/>
    <property type="match status" value="1"/>
</dbReference>
<gene>
    <name evidence="9" type="primary">ccoG</name>
    <name evidence="9" type="ORF">V3I05_09995</name>
</gene>
<dbReference type="EMBL" id="CP145316">
    <property type="protein sequence ID" value="XAM18001.1"/>
    <property type="molecule type" value="Genomic_DNA"/>
</dbReference>
<feature type="transmembrane region" description="Helical" evidence="7">
    <location>
        <begin position="20"/>
        <end position="38"/>
    </location>
</feature>
<dbReference type="Pfam" id="PF11614">
    <property type="entry name" value="FixG_C"/>
    <property type="match status" value="1"/>
</dbReference>
<keyword evidence="4" id="KW-0249">Electron transport</keyword>
<evidence type="ECO:0000256" key="6">
    <source>
        <dbReference type="ARBA" id="ARBA00023014"/>
    </source>
</evidence>
<keyword evidence="7" id="KW-1133">Transmembrane helix</keyword>
<evidence type="ECO:0000256" key="1">
    <source>
        <dbReference type="ARBA" id="ARBA00022448"/>
    </source>
</evidence>
<dbReference type="Gene3D" id="3.30.70.20">
    <property type="match status" value="1"/>
</dbReference>
<accession>A0ABZ3F4F1</accession>
<keyword evidence="6" id="KW-0411">Iron-sulfur</keyword>
<dbReference type="PROSITE" id="PS51379">
    <property type="entry name" value="4FE4S_FER_2"/>
    <property type="match status" value="1"/>
</dbReference>
<dbReference type="InterPro" id="IPR051684">
    <property type="entry name" value="Electron_Trans/Redox"/>
</dbReference>
<feature type="domain" description="4Fe-4S ferredoxin-type" evidence="8">
    <location>
        <begin position="245"/>
        <end position="272"/>
    </location>
</feature>
<protein>
    <submittedName>
        <fullName evidence="9">Cytochrome c oxidase accessory protein CcoG</fullName>
    </submittedName>
</protein>
<proteinExistence type="predicted"/>
<dbReference type="PANTHER" id="PTHR30176">
    <property type="entry name" value="FERREDOXIN-TYPE PROTEIN NAPH"/>
    <property type="match status" value="1"/>
</dbReference>
<feature type="transmembrane region" description="Helical" evidence="7">
    <location>
        <begin position="179"/>
        <end position="196"/>
    </location>
</feature>
<evidence type="ECO:0000313" key="10">
    <source>
        <dbReference type="Proteomes" id="UP001434737"/>
    </source>
</evidence>
<keyword evidence="1" id="KW-0813">Transport</keyword>
<keyword evidence="2" id="KW-0004">4Fe-4S</keyword>
<dbReference type="RefSeq" id="WP_300451043.1">
    <property type="nucleotide sequence ID" value="NZ_CP145316.1"/>
</dbReference>
<dbReference type="Pfam" id="PF12801">
    <property type="entry name" value="Fer4_5"/>
    <property type="match status" value="1"/>
</dbReference>
<feature type="transmembrane region" description="Helical" evidence="7">
    <location>
        <begin position="135"/>
        <end position="159"/>
    </location>
</feature>
<dbReference type="Proteomes" id="UP001434737">
    <property type="component" value="Chromosome"/>
</dbReference>
<evidence type="ECO:0000256" key="5">
    <source>
        <dbReference type="ARBA" id="ARBA00023004"/>
    </source>
</evidence>
<evidence type="ECO:0000256" key="7">
    <source>
        <dbReference type="SAM" id="Phobius"/>
    </source>
</evidence>
<keyword evidence="7" id="KW-0812">Transmembrane</keyword>